<evidence type="ECO:0000313" key="2">
    <source>
        <dbReference type="EMBL" id="UZX20425.1"/>
    </source>
</evidence>
<accession>A0ABY6QTC5</accession>
<dbReference type="Pfam" id="PF01243">
    <property type="entry name" value="PNPOx_N"/>
    <property type="match status" value="1"/>
</dbReference>
<dbReference type="InterPro" id="IPR012349">
    <property type="entry name" value="Split_barrel_FMN-bd"/>
</dbReference>
<evidence type="ECO:0000313" key="3">
    <source>
        <dbReference type="Proteomes" id="UP001164506"/>
    </source>
</evidence>
<feature type="domain" description="Pyridoxamine 5'-phosphate oxidase N-terminal" evidence="1">
    <location>
        <begin position="27"/>
        <end position="133"/>
    </location>
</feature>
<proteinExistence type="predicted"/>
<organism evidence="2 3">
    <name type="scientific">Streptomyces tanashiensis</name>
    <dbReference type="NCBI Taxonomy" id="67367"/>
    <lineage>
        <taxon>Bacteria</taxon>
        <taxon>Bacillati</taxon>
        <taxon>Actinomycetota</taxon>
        <taxon>Actinomycetes</taxon>
        <taxon>Kitasatosporales</taxon>
        <taxon>Streptomycetaceae</taxon>
        <taxon>Streptomyces</taxon>
    </lineage>
</organism>
<dbReference type="GeneID" id="95599125"/>
<evidence type="ECO:0000259" key="1">
    <source>
        <dbReference type="Pfam" id="PF01243"/>
    </source>
</evidence>
<dbReference type="RefSeq" id="WP_267258318.1">
    <property type="nucleotide sequence ID" value="NZ_CP084204.1"/>
</dbReference>
<reference evidence="2" key="1">
    <citation type="submission" date="2021-09" db="EMBL/GenBank/DDBJ databases">
        <title>Complete genome sequence and metabolic characterization of Streptomyces tanashiensis DSM 731 the producer of antibacterial Kalafungin and diverse secondary metabolites.</title>
        <authorList>
            <person name="Abbasi M.N."/>
            <person name="Anwar M.N."/>
            <person name="Alam K."/>
            <person name="Shoaib M."/>
            <person name="Lin Z."/>
            <person name="Hayat M."/>
            <person name="Ali M.I."/>
            <person name="Malik H.M.T."/>
            <person name="Ahmed I."/>
            <person name="Li A."/>
            <person name="Hailong Wang H."/>
            <person name="Zhang Y."/>
        </authorList>
    </citation>
    <scope>NUCLEOTIDE SEQUENCE</scope>
    <source>
        <strain evidence="2">Kala</strain>
    </source>
</reference>
<dbReference type="EMBL" id="CP084204">
    <property type="protein sequence ID" value="UZX20425.1"/>
    <property type="molecule type" value="Genomic_DNA"/>
</dbReference>
<dbReference type="InterPro" id="IPR011576">
    <property type="entry name" value="Pyridox_Oxase_N"/>
</dbReference>
<sequence length="154" mass="17051">MTKTQTPRDPARRVRDVLGRLDGEQDIWVSTADAAGEPYLVPLSFLWDGTHLWLCTRIGNPTGRNLAAGGRARLALGHTRDVVLLDGEVTAFGPREVPVEVADAFHTKTGWDPRGSGPAYHWFRVRPTGVQAWLEEPELEGRDIMRDGAWVATP</sequence>
<name>A0ABY6QTC5_9ACTN</name>
<protein>
    <submittedName>
        <fullName evidence="2">Pyridoxamine 5'-phosphate oxidase family protein</fullName>
    </submittedName>
</protein>
<dbReference type="Proteomes" id="UP001164506">
    <property type="component" value="Chromosome"/>
</dbReference>
<dbReference type="Gene3D" id="2.30.110.10">
    <property type="entry name" value="Electron Transport, Fmn-binding Protein, Chain A"/>
    <property type="match status" value="1"/>
</dbReference>
<gene>
    <name evidence="2" type="ORF">LDH80_06740</name>
</gene>
<dbReference type="SUPFAM" id="SSF50475">
    <property type="entry name" value="FMN-binding split barrel"/>
    <property type="match status" value="1"/>
</dbReference>
<keyword evidence="3" id="KW-1185">Reference proteome</keyword>